<reference evidence="2 3" key="1">
    <citation type="journal article" date="2021" name="Elife">
        <title>Chloroplast acquisition without the gene transfer in kleptoplastic sea slugs, Plakobranchus ocellatus.</title>
        <authorList>
            <person name="Maeda T."/>
            <person name="Takahashi S."/>
            <person name="Yoshida T."/>
            <person name="Shimamura S."/>
            <person name="Takaki Y."/>
            <person name="Nagai Y."/>
            <person name="Toyoda A."/>
            <person name="Suzuki Y."/>
            <person name="Arimoto A."/>
            <person name="Ishii H."/>
            <person name="Satoh N."/>
            <person name="Nishiyama T."/>
            <person name="Hasebe M."/>
            <person name="Maruyama T."/>
            <person name="Minagawa J."/>
            <person name="Obokata J."/>
            <person name="Shigenobu S."/>
        </authorList>
    </citation>
    <scope>NUCLEOTIDE SEQUENCE [LARGE SCALE GENOMIC DNA]</scope>
</reference>
<comment type="caution">
    <text evidence="2">The sequence shown here is derived from an EMBL/GenBank/DDBJ whole genome shotgun (WGS) entry which is preliminary data.</text>
</comment>
<evidence type="ECO:0000313" key="2">
    <source>
        <dbReference type="EMBL" id="GFN74104.1"/>
    </source>
</evidence>
<proteinExistence type="predicted"/>
<protein>
    <submittedName>
        <fullName evidence="2">Bcl-6 corepressor</fullName>
    </submittedName>
</protein>
<accession>A0AAV3XSX9</accession>
<feature type="region of interest" description="Disordered" evidence="1">
    <location>
        <begin position="137"/>
        <end position="159"/>
    </location>
</feature>
<keyword evidence="3" id="KW-1185">Reference proteome</keyword>
<feature type="compositionally biased region" description="Polar residues" evidence="1">
    <location>
        <begin position="144"/>
        <end position="157"/>
    </location>
</feature>
<gene>
    <name evidence="2" type="ORF">PoB_000061000</name>
</gene>
<evidence type="ECO:0000256" key="1">
    <source>
        <dbReference type="SAM" id="MobiDB-lite"/>
    </source>
</evidence>
<dbReference type="EMBL" id="BLXT01000055">
    <property type="protein sequence ID" value="GFN74104.1"/>
    <property type="molecule type" value="Genomic_DNA"/>
</dbReference>
<name>A0AAV3XSX9_9GAST</name>
<sequence>MHVVLFRCAYTLFSLHLASGFFFLLRRLVHSLELLLLLGRLGGIVPHGEWQPHPLDGYDPTWFPLVYLAHIWLHESACVRQRHTWATAVAGRLNYVSDLQGKFLPIVHTSVSGEGGRAIKTLSTASKVRSGKALSQAKGAPGTSMVSGQNRLESNGNLPRRTMPLNLQMAMTSKEREPDIAGTPRATRAIYCAGEGTIRARKTPGHDEVNGWIQSLKKKKAINNIQR</sequence>
<evidence type="ECO:0000313" key="3">
    <source>
        <dbReference type="Proteomes" id="UP000735302"/>
    </source>
</evidence>
<dbReference type="AlphaFoldDB" id="A0AAV3XSX9"/>
<organism evidence="2 3">
    <name type="scientific">Plakobranchus ocellatus</name>
    <dbReference type="NCBI Taxonomy" id="259542"/>
    <lineage>
        <taxon>Eukaryota</taxon>
        <taxon>Metazoa</taxon>
        <taxon>Spiralia</taxon>
        <taxon>Lophotrochozoa</taxon>
        <taxon>Mollusca</taxon>
        <taxon>Gastropoda</taxon>
        <taxon>Heterobranchia</taxon>
        <taxon>Euthyneura</taxon>
        <taxon>Panpulmonata</taxon>
        <taxon>Sacoglossa</taxon>
        <taxon>Placobranchoidea</taxon>
        <taxon>Plakobranchidae</taxon>
        <taxon>Plakobranchus</taxon>
    </lineage>
</organism>
<dbReference type="Proteomes" id="UP000735302">
    <property type="component" value="Unassembled WGS sequence"/>
</dbReference>